<dbReference type="Proteomes" id="UP000566813">
    <property type="component" value="Unassembled WGS sequence"/>
</dbReference>
<proteinExistence type="inferred from homology"/>
<feature type="domain" description="Amidohydrolase-related" evidence="2">
    <location>
        <begin position="3"/>
        <end position="273"/>
    </location>
</feature>
<dbReference type="Gene3D" id="3.20.20.140">
    <property type="entry name" value="Metal-dependent hydrolases"/>
    <property type="match status" value="1"/>
</dbReference>
<evidence type="ECO:0000313" key="4">
    <source>
        <dbReference type="Proteomes" id="UP000566813"/>
    </source>
</evidence>
<evidence type="ECO:0000313" key="3">
    <source>
        <dbReference type="EMBL" id="MBC2666730.1"/>
    </source>
</evidence>
<reference evidence="3 4" key="1">
    <citation type="submission" date="2020-08" db="EMBL/GenBank/DDBJ databases">
        <title>The genome sequence of type strain Novosphingobium flavum NBRC 111647.</title>
        <authorList>
            <person name="Liu Y."/>
        </authorList>
    </citation>
    <scope>NUCLEOTIDE SEQUENCE [LARGE SCALE GENOMIC DNA]</scope>
    <source>
        <strain evidence="3 4">NBRC 111647</strain>
    </source>
</reference>
<dbReference type="SUPFAM" id="SSF51556">
    <property type="entry name" value="Metallo-dependent hydrolases"/>
    <property type="match status" value="1"/>
</dbReference>
<dbReference type="PANTHER" id="PTHR43569:SF2">
    <property type="entry name" value="AMIDOHYDROLASE-RELATED DOMAIN-CONTAINING PROTEIN"/>
    <property type="match status" value="1"/>
</dbReference>
<organism evidence="3 4">
    <name type="scientific">Novosphingobium flavum</name>
    <dbReference type="NCBI Taxonomy" id="1778672"/>
    <lineage>
        <taxon>Bacteria</taxon>
        <taxon>Pseudomonadati</taxon>
        <taxon>Pseudomonadota</taxon>
        <taxon>Alphaproteobacteria</taxon>
        <taxon>Sphingomonadales</taxon>
        <taxon>Sphingomonadaceae</taxon>
        <taxon>Novosphingobium</taxon>
    </lineage>
</organism>
<name>A0A7X1FTK0_9SPHN</name>
<protein>
    <submittedName>
        <fullName evidence="3">Amidohydrolase family protein</fullName>
    </submittedName>
</protein>
<dbReference type="GO" id="GO:0016787">
    <property type="term" value="F:hydrolase activity"/>
    <property type="evidence" value="ECO:0007669"/>
    <property type="project" value="UniProtKB-KW"/>
</dbReference>
<comment type="caution">
    <text evidence="3">The sequence shown here is derived from an EMBL/GenBank/DDBJ whole genome shotgun (WGS) entry which is preliminary data.</text>
</comment>
<dbReference type="InterPro" id="IPR006680">
    <property type="entry name" value="Amidohydro-rel"/>
</dbReference>
<evidence type="ECO:0000259" key="2">
    <source>
        <dbReference type="Pfam" id="PF04909"/>
    </source>
</evidence>
<accession>A0A7X1FTK0</accession>
<dbReference type="Pfam" id="PF04909">
    <property type="entry name" value="Amidohydro_2"/>
    <property type="match status" value="1"/>
</dbReference>
<dbReference type="InterPro" id="IPR052350">
    <property type="entry name" value="Metallo-dep_Lactonases"/>
</dbReference>
<comment type="similarity">
    <text evidence="1">Belongs to the metallo-dependent hydrolases superfamily.</text>
</comment>
<keyword evidence="4" id="KW-1185">Reference proteome</keyword>
<dbReference type="AlphaFoldDB" id="A0A7X1FTK0"/>
<evidence type="ECO:0000256" key="1">
    <source>
        <dbReference type="ARBA" id="ARBA00038310"/>
    </source>
</evidence>
<gene>
    <name evidence="3" type="ORF">H7F51_14510</name>
</gene>
<dbReference type="PANTHER" id="PTHR43569">
    <property type="entry name" value="AMIDOHYDROLASE"/>
    <property type="match status" value="1"/>
</dbReference>
<keyword evidence="3" id="KW-0378">Hydrolase</keyword>
<dbReference type="EMBL" id="JACLAW010000011">
    <property type="protein sequence ID" value="MBC2666730.1"/>
    <property type="molecule type" value="Genomic_DNA"/>
</dbReference>
<dbReference type="RefSeq" id="WP_185665021.1">
    <property type="nucleotide sequence ID" value="NZ_JACLAW010000011.1"/>
</dbReference>
<dbReference type="InterPro" id="IPR032466">
    <property type="entry name" value="Metal_Hydrolase"/>
</dbReference>
<sequence length="278" mass="30542">MKIDSHQHFWAIGRGDYGWIEPSSVALWRDYLPDDLEPLIKQAGVSRTILVQAAPTDAETAFLIELARITPFVAGVVGWADFDASSAPQRIAALAEAPTLVGLRPMVQDIADPEWLARPSLDAAFAALVEADLALDALVRPIHLPALEKRLSRTPGLRVVIDHGAKPHIASGEIAIWREAMSHIARETNVRCKLSGFATEAGADWGEGVLRPYSDSLLEAFGPQRLLWGSDWPVLNSVGSYARWVEATDRLLADLGADDREWIWFRAATEFYQLGAQA</sequence>